<feature type="domain" description="RecC C-terminal" evidence="11">
    <location>
        <begin position="815"/>
        <end position="1012"/>
    </location>
</feature>
<dbReference type="EMBL" id="AVCK01000016">
    <property type="protein sequence ID" value="KFN46464.1"/>
    <property type="molecule type" value="Genomic_DNA"/>
</dbReference>
<dbReference type="Gene3D" id="3.40.50.10930">
    <property type="match status" value="1"/>
</dbReference>
<dbReference type="GO" id="GO:0000724">
    <property type="term" value="P:double-strand break repair via homologous recombination"/>
    <property type="evidence" value="ECO:0007669"/>
    <property type="project" value="UniProtKB-UniRule"/>
</dbReference>
<dbReference type="PANTHER" id="PTHR30591:SF1">
    <property type="entry name" value="RECBCD ENZYME SUBUNIT RECC"/>
    <property type="match status" value="1"/>
</dbReference>
<dbReference type="GO" id="GO:0005524">
    <property type="term" value="F:ATP binding"/>
    <property type="evidence" value="ECO:0007669"/>
    <property type="project" value="UniProtKB-UniRule"/>
</dbReference>
<dbReference type="GO" id="GO:0009338">
    <property type="term" value="C:exodeoxyribonuclease V complex"/>
    <property type="evidence" value="ECO:0007669"/>
    <property type="project" value="InterPro"/>
</dbReference>
<evidence type="ECO:0000256" key="5">
    <source>
        <dbReference type="ARBA" id="ARBA00022806"/>
    </source>
</evidence>
<keyword evidence="7 10" id="KW-0067">ATP-binding</keyword>
<evidence type="ECO:0000256" key="3">
    <source>
        <dbReference type="ARBA" id="ARBA00022763"/>
    </source>
</evidence>
<keyword evidence="1 10" id="KW-0540">Nuclease</keyword>
<dbReference type="InterPro" id="IPR041500">
    <property type="entry name" value="RecC_C"/>
</dbReference>
<dbReference type="Proteomes" id="UP000029393">
    <property type="component" value="Unassembled WGS sequence"/>
</dbReference>
<dbReference type="NCBIfam" id="TIGR01450">
    <property type="entry name" value="recC"/>
    <property type="match status" value="1"/>
</dbReference>
<keyword evidence="2 10" id="KW-0547">Nucleotide-binding</keyword>
<keyword evidence="9 10" id="KW-0234">DNA repair</keyword>
<evidence type="ECO:0000256" key="6">
    <source>
        <dbReference type="ARBA" id="ARBA00022839"/>
    </source>
</evidence>
<keyword evidence="4 10" id="KW-0378">Hydrolase</keyword>
<dbReference type="PATRIC" id="fig|1384056.3.peg.1333"/>
<dbReference type="Gene3D" id="1.10.10.160">
    <property type="match status" value="1"/>
</dbReference>
<dbReference type="PIRSF" id="PIRSF000980">
    <property type="entry name" value="RecC"/>
    <property type="match status" value="1"/>
</dbReference>
<gene>
    <name evidence="10" type="primary">recC</name>
    <name evidence="12" type="ORF">N787_10565</name>
</gene>
<keyword evidence="13" id="KW-1185">Reference proteome</keyword>
<evidence type="ECO:0000256" key="7">
    <source>
        <dbReference type="ARBA" id="ARBA00022840"/>
    </source>
</evidence>
<dbReference type="HAMAP" id="MF_01486">
    <property type="entry name" value="RecC"/>
    <property type="match status" value="1"/>
</dbReference>
<dbReference type="PANTHER" id="PTHR30591">
    <property type="entry name" value="RECBCD ENZYME SUBUNIT RECC"/>
    <property type="match status" value="1"/>
</dbReference>
<proteinExistence type="inferred from homology"/>
<comment type="caution">
    <text evidence="12">The sequence shown here is derived from an EMBL/GenBank/DDBJ whole genome shotgun (WGS) entry which is preliminary data.</text>
</comment>
<keyword evidence="3 10" id="KW-0227">DNA damage</keyword>
<dbReference type="Gene3D" id="3.40.50.300">
    <property type="entry name" value="P-loop containing nucleotide triphosphate hydrolases"/>
    <property type="match status" value="2"/>
</dbReference>
<comment type="function">
    <text evidence="10">A helicase/nuclease that prepares dsDNA breaks (DSB) for recombinational DNA repair. Binds to DSBs and unwinds DNA via a highly rapid and processive ATP-dependent bidirectional helicase activity. Unwinds dsDNA until it encounters a Chi (crossover hotspot instigator) sequence from the 3' direction. Cuts ssDNA a few nucleotides 3' to the Chi site. The properties and activities of the enzyme are changed at Chi. The Chi-altered holoenzyme produces a long 3'-ssDNA overhang and facilitates RecA-binding to the ssDNA for homologous DNA recombination and repair. Holoenzyme degrades any linearized DNA that is unable to undergo homologous recombination. In the holoenzyme this subunit recognizes the wild-type Chi sequence, and when added to isolated RecB increases its ATP-dependent helicase processivity.</text>
</comment>
<evidence type="ECO:0000256" key="2">
    <source>
        <dbReference type="ARBA" id="ARBA00022741"/>
    </source>
</evidence>
<accession>A0A091B6L7</accession>
<keyword evidence="6 10" id="KW-0269">Exonuclease</keyword>
<dbReference type="SUPFAM" id="SSF52980">
    <property type="entry name" value="Restriction endonuclease-like"/>
    <property type="match status" value="1"/>
</dbReference>
<dbReference type="STRING" id="1384056.N787_10565"/>
<comment type="subunit">
    <text evidence="10">Heterotrimer of RecB, RecC and RecD. All subunits contribute to DNA-binding.</text>
</comment>
<sequence length="1134" mass="123885">MPVDWKQRASEGITVFRASRLEALLEPLDHLLRTQAPASPLAPQTVVAAHPGMRQWLAGALAAHRGPGGIVANLEIVLPSTFLDGLARQVLGENAVSPRAWRRESLRWHLHALLDRPADPGLRAALEGGDAALRRFQLADRLARIYTQYMAYRPDWLRDWAAGKRGFDAAGFHPVLWKALRQRLGADPHRGERLAALAAGLRAAPPVPDADQPLHVFGLSHLAPAELAVLQALAVRRPVVLYVPDPCREFWAGLRTEPARLRALAKDPHSEQSEAWFLEQTHPLLAAWGRLGQHFMLQLQDLEARLDVRHFRDEAGADVEPVARLARVQESLRRLDPSLPGTDPRGQDARRADASLRVHACHTRLRELEVLRDVLLKARADDPSIEPSDIVVMAPDIAAYVPLLPAVFGPAGEGGGDLPYHLADIPMAGASSLHAAFRRLLALPASRLTAPELLDFLGQPDVARRLGLDEDALDALARWLAGARAAWGLDPAFRASMGVPARAENTMAWAMDRLVTSFVFGDEAAEPVHRFPDDSAVAPVPGVDAGAALALGAFDHVLQQVAGLRADAAASLPASAWARRLEERVDALLQPDPSDPTARDAMSSLRALLRGLATEPRDAGLDPPLPFSVVRRWLEEKLDAVPARQRFLAGGITVCGMVPQRAIPFRVVAVLGLNEGEYPRGDVDAGLDPIRQPGLRRLGDRDTRSDDRYLFLETVMSARDVLHLSYVGRDAQDGRARNPASPLAELMAALPPGEGEASPDWRVEHPLQPFDARYFDGRDPRFFSFDADHAGMVATVPDARRLLSEKIVPADVAARDVPLDALLRHFRDPARQLLATRLRARLDALDDDALAEDEPLEARLEPLDRAARGLCLAALADPAFDLDEMPPEHLVLGGVLPAGALGARAWRAEADAARALVTMAGAREDAAGLFRPTLAPLVEAPALCRQLGRFTLSGDLAGIRGRDDTLWVFEAFPHRNKEADLYLGDRIALFLRWALLRLAPENAARRIRVCALMPKPGTPWQDRLRADDEALFQAKGELREVLMQGLSARVQVVLEAWARPPSQAPWFFPRSADAALAGKDVEDAWRSERAYVPGYARLLGRGLRLAAGEEDVERVLLDAARLAEAIGYTPPGAE</sequence>
<evidence type="ECO:0000256" key="4">
    <source>
        <dbReference type="ARBA" id="ARBA00022801"/>
    </source>
</evidence>
<name>A0A091B6L7_9GAMM</name>
<keyword evidence="8 10" id="KW-0238">DNA-binding</keyword>
<dbReference type="GO" id="GO:0003678">
    <property type="term" value="F:DNA helicase activity"/>
    <property type="evidence" value="ECO:0007669"/>
    <property type="project" value="UniProtKB-UniRule"/>
</dbReference>
<dbReference type="GO" id="GO:0003677">
    <property type="term" value="F:DNA binding"/>
    <property type="evidence" value="ECO:0007669"/>
    <property type="project" value="UniProtKB-UniRule"/>
</dbReference>
<organism evidence="12 13">
    <name type="scientific">Arenimonas metalli CF5-1</name>
    <dbReference type="NCBI Taxonomy" id="1384056"/>
    <lineage>
        <taxon>Bacteria</taxon>
        <taxon>Pseudomonadati</taxon>
        <taxon>Pseudomonadota</taxon>
        <taxon>Gammaproteobacteria</taxon>
        <taxon>Lysobacterales</taxon>
        <taxon>Lysobacteraceae</taxon>
        <taxon>Arenimonas</taxon>
    </lineage>
</organism>
<evidence type="ECO:0000313" key="13">
    <source>
        <dbReference type="Proteomes" id="UP000029393"/>
    </source>
</evidence>
<dbReference type="eggNOG" id="COG1330">
    <property type="taxonomic scope" value="Bacteria"/>
</dbReference>
<dbReference type="InterPro" id="IPR006697">
    <property type="entry name" value="RecC"/>
</dbReference>
<dbReference type="AlphaFoldDB" id="A0A091B6L7"/>
<evidence type="ECO:0000256" key="10">
    <source>
        <dbReference type="HAMAP-Rule" id="MF_01486"/>
    </source>
</evidence>
<keyword evidence="5 10" id="KW-0347">Helicase</keyword>
<evidence type="ECO:0000256" key="8">
    <source>
        <dbReference type="ARBA" id="ARBA00023125"/>
    </source>
</evidence>
<dbReference type="Pfam" id="PF04257">
    <property type="entry name" value="Exonuc_V_gamma"/>
    <property type="match status" value="1"/>
</dbReference>
<protein>
    <recommendedName>
        <fullName evidence="10">RecBCD enzyme subunit RecC</fullName>
    </recommendedName>
    <alternativeName>
        <fullName evidence="10">Exonuclease V subunit RecC</fullName>
        <shortName evidence="10">ExoV subunit RecC</shortName>
    </alternativeName>
    <alternativeName>
        <fullName evidence="10">Helicase/nuclease RecBCD subunit RecC</fullName>
    </alternativeName>
</protein>
<reference evidence="12 13" key="1">
    <citation type="submission" date="2013-09" db="EMBL/GenBank/DDBJ databases">
        <title>Genome sequencing of Arenimonas metalli.</title>
        <authorList>
            <person name="Chen F."/>
            <person name="Wang G."/>
        </authorList>
    </citation>
    <scope>NUCLEOTIDE SEQUENCE [LARGE SCALE GENOMIC DNA]</scope>
    <source>
        <strain evidence="12 13">CF5-1</strain>
    </source>
</reference>
<evidence type="ECO:0000256" key="9">
    <source>
        <dbReference type="ARBA" id="ARBA00023204"/>
    </source>
</evidence>
<dbReference type="OrthoDB" id="9762834at2"/>
<dbReference type="Pfam" id="PF17946">
    <property type="entry name" value="RecC_C"/>
    <property type="match status" value="1"/>
</dbReference>
<comment type="miscellaneous">
    <text evidence="10">In the RecBCD complex, RecB has a slow 3'-5' helicase, an exonuclease activity and loads RecA onto ssDNA, RecD has a fast 5'-3' helicase activity, while RecC stimulates the ATPase and processivity of the RecB helicase and contributes to recognition of the Chi site.</text>
</comment>
<evidence type="ECO:0000259" key="11">
    <source>
        <dbReference type="Pfam" id="PF17946"/>
    </source>
</evidence>
<dbReference type="InterPro" id="IPR027417">
    <property type="entry name" value="P-loop_NTPase"/>
</dbReference>
<evidence type="ECO:0000313" key="12">
    <source>
        <dbReference type="EMBL" id="KFN46464.1"/>
    </source>
</evidence>
<dbReference type="SUPFAM" id="SSF52540">
    <property type="entry name" value="P-loop containing nucleoside triphosphate hydrolases"/>
    <property type="match status" value="2"/>
</dbReference>
<dbReference type="GO" id="GO:0008854">
    <property type="term" value="F:exodeoxyribonuclease V activity"/>
    <property type="evidence" value="ECO:0007669"/>
    <property type="project" value="InterPro"/>
</dbReference>
<dbReference type="InterPro" id="IPR013986">
    <property type="entry name" value="DExx_box_DNA_helicase_dom_sf"/>
</dbReference>
<dbReference type="InterPro" id="IPR011335">
    <property type="entry name" value="Restrct_endonuc-II-like"/>
</dbReference>
<comment type="similarity">
    <text evidence="10">Belongs to the RecC family.</text>
</comment>
<evidence type="ECO:0000256" key="1">
    <source>
        <dbReference type="ARBA" id="ARBA00022722"/>
    </source>
</evidence>